<proteinExistence type="predicted"/>
<organism evidence="1 2">
    <name type="scientific">Microbulbifer echini</name>
    <dbReference type="NCBI Taxonomy" id="1529067"/>
    <lineage>
        <taxon>Bacteria</taxon>
        <taxon>Pseudomonadati</taxon>
        <taxon>Pseudomonadota</taxon>
        <taxon>Gammaproteobacteria</taxon>
        <taxon>Cellvibrionales</taxon>
        <taxon>Microbulbiferaceae</taxon>
        <taxon>Microbulbifer</taxon>
    </lineage>
</organism>
<comment type="caution">
    <text evidence="1">The sequence shown here is derived from an EMBL/GenBank/DDBJ whole genome shotgun (WGS) entry which is preliminary data.</text>
</comment>
<evidence type="ECO:0000313" key="1">
    <source>
        <dbReference type="EMBL" id="MFA0791100.1"/>
    </source>
</evidence>
<evidence type="ECO:0000313" key="2">
    <source>
        <dbReference type="Proteomes" id="UP001569414"/>
    </source>
</evidence>
<gene>
    <name evidence="1" type="ORF">ACCI51_11140</name>
</gene>
<reference evidence="1 2" key="1">
    <citation type="submission" date="2024-08" db="EMBL/GenBank/DDBJ databases">
        <authorList>
            <person name="Ishaq N."/>
        </authorList>
    </citation>
    <scope>NUCLEOTIDE SEQUENCE [LARGE SCALE GENOMIC DNA]</scope>
    <source>
        <strain evidence="1 2">JCM 30400</strain>
    </source>
</reference>
<accession>A0ABV4NP31</accession>
<dbReference type="InterPro" id="IPR018736">
    <property type="entry name" value="DUF2279_periplasmic_lipo"/>
</dbReference>
<keyword evidence="2" id="KW-1185">Reference proteome</keyword>
<dbReference type="Pfam" id="PF10043">
    <property type="entry name" value="DUF2279"/>
    <property type="match status" value="1"/>
</dbReference>
<sequence>MEMMNRVIAQRISLVMLFAMWSFEVLAKEVASPVGRNSISFEESQRFGCVQQYPVADSRKHGFKLSKFKQHLSTIPFEAAGVAVSTLAIGLVDWDWGSSSFGTTSEGFFEDDTANGGMDKLGHVYGSYLLSEFFTDAIHCKADNAVGAEASAVTLAWLSMLFVELGDGYSKEHGFAWEDVVANTAGVGISYLRRNIPGLREKLDFRLEYLPSGNRSGFKPHSDYSGQKYLLALKLSGFGLSRRNPLNYLELHGGYFARGFTLKEKERDDPLRRELYVGVGVNIGELLFGRPGVRESTGGRFGRKFFEYIQLPHTYVASEND</sequence>
<protein>
    <submittedName>
        <fullName evidence="1">DUF2279 domain-containing protein</fullName>
    </submittedName>
</protein>
<dbReference type="Proteomes" id="UP001569414">
    <property type="component" value="Unassembled WGS sequence"/>
</dbReference>
<name>A0ABV4NP31_9GAMM</name>
<dbReference type="EMBL" id="JBGMEL010000010">
    <property type="protein sequence ID" value="MFA0791100.1"/>
    <property type="molecule type" value="Genomic_DNA"/>
</dbReference>